<dbReference type="InterPro" id="IPR036179">
    <property type="entry name" value="Ig-like_dom_sf"/>
</dbReference>
<dbReference type="SUPFAM" id="SSF48726">
    <property type="entry name" value="Immunoglobulin"/>
    <property type="match status" value="1"/>
</dbReference>
<dbReference type="WBParaSite" id="TTAC_0000598101-mRNA-1">
    <property type="protein sequence ID" value="TTAC_0000598101-mRNA-1"/>
    <property type="gene ID" value="TTAC_0000598101"/>
</dbReference>
<name>A0A0R3WYZ1_HYDTA</name>
<evidence type="ECO:0000313" key="2">
    <source>
        <dbReference type="EMBL" id="VDM28086.1"/>
    </source>
</evidence>
<feature type="region of interest" description="Disordered" evidence="1">
    <location>
        <begin position="56"/>
        <end position="78"/>
    </location>
</feature>
<protein>
    <submittedName>
        <fullName evidence="4">Ig-like domain-containing protein</fullName>
    </submittedName>
</protein>
<reference evidence="4" key="1">
    <citation type="submission" date="2017-02" db="UniProtKB">
        <authorList>
            <consortium name="WormBaseParasite"/>
        </authorList>
    </citation>
    <scope>IDENTIFICATION</scope>
</reference>
<sequence length="78" mass="8580">MRFQWHNPNGTLISNQWFLRLADMSIYESGVYVCTVSVEVNGTQREASRGTNIQVKPGKTDTVITGGSAQTPHVVSPD</sequence>
<organism evidence="4">
    <name type="scientific">Hydatigena taeniaeformis</name>
    <name type="common">Feline tapeworm</name>
    <name type="synonym">Taenia taeniaeformis</name>
    <dbReference type="NCBI Taxonomy" id="6205"/>
    <lineage>
        <taxon>Eukaryota</taxon>
        <taxon>Metazoa</taxon>
        <taxon>Spiralia</taxon>
        <taxon>Lophotrochozoa</taxon>
        <taxon>Platyhelminthes</taxon>
        <taxon>Cestoda</taxon>
        <taxon>Eucestoda</taxon>
        <taxon>Cyclophyllidea</taxon>
        <taxon>Taeniidae</taxon>
        <taxon>Hydatigera</taxon>
    </lineage>
</organism>
<dbReference type="OrthoDB" id="190835at2759"/>
<dbReference type="EMBL" id="UYWX01010013">
    <property type="protein sequence ID" value="VDM28086.1"/>
    <property type="molecule type" value="Genomic_DNA"/>
</dbReference>
<evidence type="ECO:0000313" key="4">
    <source>
        <dbReference type="WBParaSite" id="TTAC_0000598101-mRNA-1"/>
    </source>
</evidence>
<gene>
    <name evidence="2" type="ORF">TTAC_LOCUS5971</name>
</gene>
<accession>A0A0R3WYZ1</accession>
<proteinExistence type="predicted"/>
<keyword evidence="3" id="KW-1185">Reference proteome</keyword>
<feature type="compositionally biased region" description="Polar residues" evidence="1">
    <location>
        <begin position="62"/>
        <end position="78"/>
    </location>
</feature>
<dbReference type="Gene3D" id="2.60.40.10">
    <property type="entry name" value="Immunoglobulins"/>
    <property type="match status" value="1"/>
</dbReference>
<dbReference type="AlphaFoldDB" id="A0A0R3WYZ1"/>
<dbReference type="Proteomes" id="UP000274429">
    <property type="component" value="Unassembled WGS sequence"/>
</dbReference>
<evidence type="ECO:0000313" key="3">
    <source>
        <dbReference type="Proteomes" id="UP000274429"/>
    </source>
</evidence>
<reference evidence="2 3" key="2">
    <citation type="submission" date="2018-11" db="EMBL/GenBank/DDBJ databases">
        <authorList>
            <consortium name="Pathogen Informatics"/>
        </authorList>
    </citation>
    <scope>NUCLEOTIDE SEQUENCE [LARGE SCALE GENOMIC DNA]</scope>
</reference>
<evidence type="ECO:0000256" key="1">
    <source>
        <dbReference type="SAM" id="MobiDB-lite"/>
    </source>
</evidence>
<dbReference type="InterPro" id="IPR013783">
    <property type="entry name" value="Ig-like_fold"/>
</dbReference>